<protein>
    <submittedName>
        <fullName evidence="1">Putative addiction module antidote protein</fullName>
    </submittedName>
</protein>
<dbReference type="PANTHER" id="PTHR40275:SF1">
    <property type="entry name" value="SSL7038 PROTEIN"/>
    <property type="match status" value="1"/>
</dbReference>
<accession>A0A5C8PTW1</accession>
<name>A0A5C8PTW1_9HYPH</name>
<dbReference type="Pfam" id="PF21716">
    <property type="entry name" value="dnstrm_HI1420"/>
    <property type="match status" value="1"/>
</dbReference>
<dbReference type="SUPFAM" id="SSF47413">
    <property type="entry name" value="lambda repressor-like DNA-binding domains"/>
    <property type="match status" value="1"/>
</dbReference>
<dbReference type="PANTHER" id="PTHR40275">
    <property type="entry name" value="SSL7038 PROTEIN"/>
    <property type="match status" value="1"/>
</dbReference>
<organism evidence="1 2">
    <name type="scientific">Vineibacter terrae</name>
    <dbReference type="NCBI Taxonomy" id="2586908"/>
    <lineage>
        <taxon>Bacteria</taxon>
        <taxon>Pseudomonadati</taxon>
        <taxon>Pseudomonadota</taxon>
        <taxon>Alphaproteobacteria</taxon>
        <taxon>Hyphomicrobiales</taxon>
        <taxon>Vineibacter</taxon>
    </lineage>
</organism>
<evidence type="ECO:0000313" key="2">
    <source>
        <dbReference type="Proteomes" id="UP000321638"/>
    </source>
</evidence>
<dbReference type="Proteomes" id="UP000321638">
    <property type="component" value="Unassembled WGS sequence"/>
</dbReference>
<dbReference type="InterPro" id="IPR010982">
    <property type="entry name" value="Lambda_DNA-bd_dom_sf"/>
</dbReference>
<dbReference type="GO" id="GO:0003677">
    <property type="term" value="F:DNA binding"/>
    <property type="evidence" value="ECO:0007669"/>
    <property type="project" value="InterPro"/>
</dbReference>
<evidence type="ECO:0000313" key="1">
    <source>
        <dbReference type="EMBL" id="TXL80401.1"/>
    </source>
</evidence>
<dbReference type="EMBL" id="VDUZ01000004">
    <property type="protein sequence ID" value="TXL80401.1"/>
    <property type="molecule type" value="Genomic_DNA"/>
</dbReference>
<gene>
    <name evidence="1" type="ORF">FHP25_05060</name>
</gene>
<dbReference type="OrthoDB" id="9798416at2"/>
<comment type="caution">
    <text evidence="1">The sequence shown here is derived from an EMBL/GenBank/DDBJ whole genome shotgun (WGS) entry which is preliminary data.</text>
</comment>
<keyword evidence="2" id="KW-1185">Reference proteome</keyword>
<sequence length="96" mass="10169">MKGKIKTTPFDPAEHLKTPGEMAVFLSEALETGDTAVIAAALGVVARARGMREIAEKSGLSRESLYKALRQDGNPELATTIKVVQALGMKLMAKAA</sequence>
<dbReference type="AlphaFoldDB" id="A0A5C8PTW1"/>
<reference evidence="1 2" key="1">
    <citation type="submission" date="2019-06" db="EMBL/GenBank/DDBJ databases">
        <title>New taxonomy in bacterial strain CC-CFT640, isolated from vineyard.</title>
        <authorList>
            <person name="Lin S.-Y."/>
            <person name="Tsai C.-F."/>
            <person name="Young C.-C."/>
        </authorList>
    </citation>
    <scope>NUCLEOTIDE SEQUENCE [LARGE SCALE GENOMIC DNA]</scope>
    <source>
        <strain evidence="1 2">CC-CFT640</strain>
    </source>
</reference>
<dbReference type="Gene3D" id="1.10.260.40">
    <property type="entry name" value="lambda repressor-like DNA-binding domains"/>
    <property type="match status" value="1"/>
</dbReference>
<dbReference type="RefSeq" id="WP_147845816.1">
    <property type="nucleotide sequence ID" value="NZ_VDUZ01000004.1"/>
</dbReference>
<dbReference type="NCBIfam" id="TIGR02684">
    <property type="entry name" value="dnstrm_HI1420"/>
    <property type="match status" value="1"/>
</dbReference>
<proteinExistence type="predicted"/>
<dbReference type="InterPro" id="IPR014057">
    <property type="entry name" value="HI1420"/>
</dbReference>